<evidence type="ECO:0000256" key="1">
    <source>
        <dbReference type="SAM" id="MobiDB-lite"/>
    </source>
</evidence>
<evidence type="ECO:0000313" key="2">
    <source>
        <dbReference type="EMBL" id="CAB0002161.1"/>
    </source>
</evidence>
<proteinExistence type="predicted"/>
<organism evidence="2 3">
    <name type="scientific">Nesidiocoris tenuis</name>
    <dbReference type="NCBI Taxonomy" id="355587"/>
    <lineage>
        <taxon>Eukaryota</taxon>
        <taxon>Metazoa</taxon>
        <taxon>Ecdysozoa</taxon>
        <taxon>Arthropoda</taxon>
        <taxon>Hexapoda</taxon>
        <taxon>Insecta</taxon>
        <taxon>Pterygota</taxon>
        <taxon>Neoptera</taxon>
        <taxon>Paraneoptera</taxon>
        <taxon>Hemiptera</taxon>
        <taxon>Heteroptera</taxon>
        <taxon>Panheteroptera</taxon>
        <taxon>Cimicomorpha</taxon>
        <taxon>Miridae</taxon>
        <taxon>Dicyphina</taxon>
        <taxon>Nesidiocoris</taxon>
    </lineage>
</organism>
<feature type="compositionally biased region" description="Polar residues" evidence="1">
    <location>
        <begin position="16"/>
        <end position="26"/>
    </location>
</feature>
<dbReference type="EMBL" id="CADCXU010011954">
    <property type="protein sequence ID" value="CAB0002161.1"/>
    <property type="molecule type" value="Genomic_DNA"/>
</dbReference>
<reference evidence="2 3" key="1">
    <citation type="submission" date="2020-02" db="EMBL/GenBank/DDBJ databases">
        <authorList>
            <person name="Ferguson B K."/>
        </authorList>
    </citation>
    <scope>NUCLEOTIDE SEQUENCE [LARGE SCALE GENOMIC DNA]</scope>
</reference>
<sequence length="63" mass="6581">MLKGLGEQEQQEPKGSASTPHPSASSVFGGASRSVSCTRSHQGFSAGPLASHLDKPRFLSTVR</sequence>
<evidence type="ECO:0000313" key="3">
    <source>
        <dbReference type="Proteomes" id="UP000479000"/>
    </source>
</evidence>
<dbReference type="AlphaFoldDB" id="A0A6H5GJQ9"/>
<name>A0A6H5GJQ9_9HEMI</name>
<protein>
    <submittedName>
        <fullName evidence="2">Uncharacterized protein</fullName>
    </submittedName>
</protein>
<dbReference type="Proteomes" id="UP000479000">
    <property type="component" value="Unassembled WGS sequence"/>
</dbReference>
<gene>
    <name evidence="2" type="ORF">NTEN_LOCUS7948</name>
</gene>
<feature type="compositionally biased region" description="Polar residues" evidence="1">
    <location>
        <begin position="33"/>
        <end position="43"/>
    </location>
</feature>
<accession>A0A6H5GJQ9</accession>
<feature type="region of interest" description="Disordered" evidence="1">
    <location>
        <begin position="1"/>
        <end position="63"/>
    </location>
</feature>
<feature type="non-terminal residue" evidence="2">
    <location>
        <position position="63"/>
    </location>
</feature>
<keyword evidence="3" id="KW-1185">Reference proteome</keyword>